<dbReference type="PANTHER" id="PTHR28624">
    <property type="entry name" value="COILED-COIL DOMAIN-CONTAINING PROTEIN 51"/>
    <property type="match status" value="1"/>
</dbReference>
<evidence type="ECO:0000256" key="2">
    <source>
        <dbReference type="SAM" id="Phobius"/>
    </source>
</evidence>
<keyword evidence="2" id="KW-1133">Transmembrane helix</keyword>
<feature type="compositionally biased region" description="Low complexity" evidence="1">
    <location>
        <begin position="42"/>
        <end position="54"/>
    </location>
</feature>
<protein>
    <submittedName>
        <fullName evidence="3">Putative conserved plasma membrane protein</fullName>
    </submittedName>
</protein>
<evidence type="ECO:0000256" key="1">
    <source>
        <dbReference type="SAM" id="MobiDB-lite"/>
    </source>
</evidence>
<dbReference type="EMBL" id="GFDL01011323">
    <property type="protein sequence ID" value="JAV23722.1"/>
    <property type="molecule type" value="Transcribed_RNA"/>
</dbReference>
<dbReference type="PANTHER" id="PTHR28624:SF1">
    <property type="entry name" value="MITOCHONDRIAL POTASSIUM CHANNEL"/>
    <property type="match status" value="1"/>
</dbReference>
<keyword evidence="2" id="KW-0472">Membrane</keyword>
<feature type="region of interest" description="Disordered" evidence="1">
    <location>
        <begin position="33"/>
        <end position="81"/>
    </location>
</feature>
<dbReference type="AlphaFoldDB" id="A0A1Q3F843"/>
<feature type="transmembrane region" description="Helical" evidence="2">
    <location>
        <begin position="223"/>
        <end position="246"/>
    </location>
</feature>
<dbReference type="InterPro" id="IPR037660">
    <property type="entry name" value="CCDC51"/>
</dbReference>
<reference evidence="3" key="1">
    <citation type="submission" date="2017-01" db="EMBL/GenBank/DDBJ databases">
        <title>A deep insight into the sialotranscriptome of adult male and female Cluex tarsalis mosquitoes.</title>
        <authorList>
            <person name="Ribeiro J.M."/>
            <person name="Moreira F."/>
            <person name="Bernard K.A."/>
            <person name="Calvo E."/>
        </authorList>
    </citation>
    <scope>NUCLEOTIDE SEQUENCE</scope>
    <source>
        <strain evidence="3">Kern County</strain>
        <tissue evidence="3">Salivary glands</tissue>
    </source>
</reference>
<keyword evidence="2" id="KW-0812">Transmembrane</keyword>
<accession>A0A1Q3F843</accession>
<proteinExistence type="predicted"/>
<name>A0A1Q3F843_CULTA</name>
<organism evidence="3">
    <name type="scientific">Culex tarsalis</name>
    <name type="common">Encephalitis mosquito</name>
    <dbReference type="NCBI Taxonomy" id="7177"/>
    <lineage>
        <taxon>Eukaryota</taxon>
        <taxon>Metazoa</taxon>
        <taxon>Ecdysozoa</taxon>
        <taxon>Arthropoda</taxon>
        <taxon>Hexapoda</taxon>
        <taxon>Insecta</taxon>
        <taxon>Pterygota</taxon>
        <taxon>Neoptera</taxon>
        <taxon>Endopterygota</taxon>
        <taxon>Diptera</taxon>
        <taxon>Nematocera</taxon>
        <taxon>Culicoidea</taxon>
        <taxon>Culicidae</taxon>
        <taxon>Culicinae</taxon>
        <taxon>Culicini</taxon>
        <taxon>Culex</taxon>
        <taxon>Culex</taxon>
    </lineage>
</organism>
<sequence>MLSRRIPCNGFHWNRTAGSSYYIIQNLRFSSTGDRNRTGTAQDPSQHQQPQPSSYEYITLEQPPPESSRHQAQRSATSGSSSSTVALRRISLLDLAKSKLYEAQSFYDEFSGMNEVKAAQNKVIEIQNQLQLVQERRRHILLELTLIRKQMQDIHVELQKAVRGEHRYVELIREEFDVIAREREKNQIFQIVDQEERELFSHLTSAVKTSHEKERTQANNVKYWSIIGSCVGALLGIVATSINYYYRNTQFEAIKASTGEGITRLVQVDGKLTELGLSLDYIKEYVEMRRLEDEKERFRAAREAESAQIRAREGWGSYLWRNSVRVYRFFIPNMNK</sequence>
<evidence type="ECO:0000313" key="3">
    <source>
        <dbReference type="EMBL" id="JAV23722.1"/>
    </source>
</evidence>